<dbReference type="InterPro" id="IPR035417">
    <property type="entry name" value="SSRP1/POB3_N"/>
</dbReference>
<dbReference type="FunFam" id="2.30.29.30:FF:000298">
    <property type="entry name" value="FACT complex subunit SSRP1"/>
    <property type="match status" value="1"/>
</dbReference>
<evidence type="ECO:0000313" key="3">
    <source>
        <dbReference type="Proteomes" id="UP001642360"/>
    </source>
</evidence>
<feature type="domain" description="FACT complex subunit SSRP1/POB3 N-terminal PH" evidence="1">
    <location>
        <begin position="7"/>
        <end position="79"/>
    </location>
</feature>
<sequence length="117" mass="12766">MADGHLFNNISLGGGGTNPGQLRVHSGGILWKKLGGGKGMEVGKSDVVSLTWMKVPRTNQLGVRIKDGLYYKFAGFRDQVALLLLYFSQYIPPPPALHGAPFNDFDFIEISITLECV</sequence>
<name>A0ABC8UYM6_9AQUA</name>
<comment type="caution">
    <text evidence="2">The sequence shown here is derived from an EMBL/GenBank/DDBJ whole genome shotgun (WGS) entry which is preliminary data.</text>
</comment>
<reference evidence="2 3" key="1">
    <citation type="submission" date="2024-02" db="EMBL/GenBank/DDBJ databases">
        <authorList>
            <person name="Vignale AGUSTIN F."/>
            <person name="Sosa J E."/>
            <person name="Modenutti C."/>
        </authorList>
    </citation>
    <scope>NUCLEOTIDE SEQUENCE [LARGE SCALE GENOMIC DNA]</scope>
</reference>
<accession>A0ABC8UYM6</accession>
<gene>
    <name evidence="2" type="ORF">ILEXP_LOCUS56609</name>
</gene>
<dbReference type="Gene3D" id="2.30.29.30">
    <property type="entry name" value="Pleckstrin-homology domain (PH domain)/Phosphotyrosine-binding domain (PTB)"/>
    <property type="match status" value="1"/>
</dbReference>
<evidence type="ECO:0000313" key="2">
    <source>
        <dbReference type="EMBL" id="CAK9186134.1"/>
    </source>
</evidence>
<dbReference type="EMBL" id="CAUOFW020009501">
    <property type="protein sequence ID" value="CAK9186134.1"/>
    <property type="molecule type" value="Genomic_DNA"/>
</dbReference>
<protein>
    <recommendedName>
        <fullName evidence="1">FACT complex subunit SSRP1/POB3 N-terminal PH domain-containing protein</fullName>
    </recommendedName>
</protein>
<keyword evidence="3" id="KW-1185">Reference proteome</keyword>
<dbReference type="Proteomes" id="UP001642360">
    <property type="component" value="Unassembled WGS sequence"/>
</dbReference>
<dbReference type="InterPro" id="IPR011993">
    <property type="entry name" value="PH-like_dom_sf"/>
</dbReference>
<dbReference type="AlphaFoldDB" id="A0ABC8UYM6"/>
<dbReference type="InterPro" id="IPR050454">
    <property type="entry name" value="RTT106/SSRP1_HistChap/FACT"/>
</dbReference>
<evidence type="ECO:0000259" key="1">
    <source>
        <dbReference type="Pfam" id="PF17292"/>
    </source>
</evidence>
<dbReference type="Pfam" id="PF17292">
    <property type="entry name" value="POB3_N"/>
    <property type="match status" value="1"/>
</dbReference>
<proteinExistence type="predicted"/>
<organism evidence="2 3">
    <name type="scientific">Ilex paraguariensis</name>
    <name type="common">yerba mate</name>
    <dbReference type="NCBI Taxonomy" id="185542"/>
    <lineage>
        <taxon>Eukaryota</taxon>
        <taxon>Viridiplantae</taxon>
        <taxon>Streptophyta</taxon>
        <taxon>Embryophyta</taxon>
        <taxon>Tracheophyta</taxon>
        <taxon>Spermatophyta</taxon>
        <taxon>Magnoliopsida</taxon>
        <taxon>eudicotyledons</taxon>
        <taxon>Gunneridae</taxon>
        <taxon>Pentapetalae</taxon>
        <taxon>asterids</taxon>
        <taxon>campanulids</taxon>
        <taxon>Aquifoliales</taxon>
        <taxon>Aquifoliaceae</taxon>
        <taxon>Ilex</taxon>
    </lineage>
</organism>
<dbReference type="PANTHER" id="PTHR45849">
    <property type="entry name" value="FACT COMPLEX SUBUNIT SSRP1"/>
    <property type="match status" value="1"/>
</dbReference>
<dbReference type="PANTHER" id="PTHR45849:SF1">
    <property type="entry name" value="FACT COMPLEX SUBUNIT SSRP1"/>
    <property type="match status" value="1"/>
</dbReference>